<feature type="compositionally biased region" description="Pro residues" evidence="1">
    <location>
        <begin position="130"/>
        <end position="139"/>
    </location>
</feature>
<dbReference type="AlphaFoldDB" id="A0A2B7XZX6"/>
<feature type="region of interest" description="Disordered" evidence="1">
    <location>
        <begin position="89"/>
        <end position="150"/>
    </location>
</feature>
<protein>
    <submittedName>
        <fullName evidence="3">Uncharacterized protein</fullName>
    </submittedName>
</protein>
<evidence type="ECO:0000256" key="2">
    <source>
        <dbReference type="SAM" id="SignalP"/>
    </source>
</evidence>
<comment type="caution">
    <text evidence="3">The sequence shown here is derived from an EMBL/GenBank/DDBJ whole genome shotgun (WGS) entry which is preliminary data.</text>
</comment>
<feature type="compositionally biased region" description="Pro residues" evidence="1">
    <location>
        <begin position="443"/>
        <end position="472"/>
    </location>
</feature>
<evidence type="ECO:0000256" key="1">
    <source>
        <dbReference type="SAM" id="MobiDB-lite"/>
    </source>
</evidence>
<evidence type="ECO:0000313" key="4">
    <source>
        <dbReference type="Proteomes" id="UP000223968"/>
    </source>
</evidence>
<sequence>MRSACCVAAFLTLVLFTSGGPILGGPRISPSTTVAYTGPSYPPDKKAAEQAPIKRFFFPDINDIFSHGIEAEKAQNKICTVVVDAESGSTTTKCGPTANQPPPSPSVPNGVESPDSMSDKGTGAKSAVVTPPPSPPPDTTPSSPDGESKPPAILALITVSSQIVPAPVAQQDPDTQKNAAAAVATAIETPKRSEVGSSPNAARPKFNPFAFAEPFFPSWVPVPGGFPNVNSIMDPFFDAASGKVTDALDSMPTDALGALTEALDTTTEPTTTIHLTSTFVQTVTVPPVENTLSQAVEASPVETAKASPTEARPTEAKPTKVTFTEPPARETTPKGTPSKEKETPSKVPAKEAAPKITPPIKTFSTEPQPTPQAAEDSNLKTVTVYARNCAPGYPAAPASGPENSVSKPQAAPAPPQPAKTDSARPEPAKNEPVDDQRSKAPAPKQPDPPQQPDPPRNPNPPQPPKPTPPPTAPQSGSGGKSGGDDDGGDEGVGVAPVTVGMHKNSVGGAVVGVIKGVAGVVTKASDELL</sequence>
<keyword evidence="4" id="KW-1185">Reference proteome</keyword>
<feature type="signal peptide" evidence="2">
    <location>
        <begin position="1"/>
        <end position="19"/>
    </location>
</feature>
<feature type="chain" id="PRO_5012902846" evidence="2">
    <location>
        <begin position="20"/>
        <end position="529"/>
    </location>
</feature>
<keyword evidence="2" id="KW-0732">Signal</keyword>
<feature type="compositionally biased region" description="Basic and acidic residues" evidence="1">
    <location>
        <begin position="327"/>
        <end position="353"/>
    </location>
</feature>
<accession>A0A2B7XZX6</accession>
<dbReference type="STRING" id="1447875.A0A2B7XZX6"/>
<proteinExistence type="predicted"/>
<feature type="compositionally biased region" description="Basic and acidic residues" evidence="1">
    <location>
        <begin position="421"/>
        <end position="438"/>
    </location>
</feature>
<feature type="compositionally biased region" description="Polar residues" evidence="1">
    <location>
        <begin position="89"/>
        <end position="98"/>
    </location>
</feature>
<feature type="region of interest" description="Disordered" evidence="1">
    <location>
        <begin position="295"/>
        <end position="498"/>
    </location>
</feature>
<organism evidence="3 4">
    <name type="scientific">Helicocarpus griseus UAMH5409</name>
    <dbReference type="NCBI Taxonomy" id="1447875"/>
    <lineage>
        <taxon>Eukaryota</taxon>
        <taxon>Fungi</taxon>
        <taxon>Dikarya</taxon>
        <taxon>Ascomycota</taxon>
        <taxon>Pezizomycotina</taxon>
        <taxon>Eurotiomycetes</taxon>
        <taxon>Eurotiomycetidae</taxon>
        <taxon>Onygenales</taxon>
        <taxon>Ajellomycetaceae</taxon>
        <taxon>Helicocarpus</taxon>
    </lineage>
</organism>
<dbReference type="Proteomes" id="UP000223968">
    <property type="component" value="Unassembled WGS sequence"/>
</dbReference>
<gene>
    <name evidence="3" type="ORF">AJ79_03296</name>
</gene>
<feature type="compositionally biased region" description="Low complexity" evidence="1">
    <location>
        <begin position="390"/>
        <end position="401"/>
    </location>
</feature>
<dbReference type="EMBL" id="PDNB01000039">
    <property type="protein sequence ID" value="PGH14027.1"/>
    <property type="molecule type" value="Genomic_DNA"/>
</dbReference>
<name>A0A2B7XZX6_9EURO</name>
<evidence type="ECO:0000313" key="3">
    <source>
        <dbReference type="EMBL" id="PGH14027.1"/>
    </source>
</evidence>
<reference evidence="3 4" key="1">
    <citation type="submission" date="2017-10" db="EMBL/GenBank/DDBJ databases">
        <title>Comparative genomics in systemic dimorphic fungi from Ajellomycetaceae.</title>
        <authorList>
            <person name="Munoz J.F."/>
            <person name="Mcewen J.G."/>
            <person name="Clay O.K."/>
            <person name="Cuomo C.A."/>
        </authorList>
    </citation>
    <scope>NUCLEOTIDE SEQUENCE [LARGE SCALE GENOMIC DNA]</scope>
    <source>
        <strain evidence="3 4">UAMH5409</strain>
    </source>
</reference>